<dbReference type="AlphaFoldDB" id="A0AAW1P0J7"/>
<feature type="compositionally biased region" description="Basic and acidic residues" evidence="1">
    <location>
        <begin position="383"/>
        <end position="403"/>
    </location>
</feature>
<evidence type="ECO:0000313" key="2">
    <source>
        <dbReference type="EMBL" id="KAK9803785.1"/>
    </source>
</evidence>
<feature type="region of interest" description="Disordered" evidence="1">
    <location>
        <begin position="114"/>
        <end position="420"/>
    </location>
</feature>
<organism evidence="2 3">
    <name type="scientific">Symbiochloris irregularis</name>
    <dbReference type="NCBI Taxonomy" id="706552"/>
    <lineage>
        <taxon>Eukaryota</taxon>
        <taxon>Viridiplantae</taxon>
        <taxon>Chlorophyta</taxon>
        <taxon>core chlorophytes</taxon>
        <taxon>Trebouxiophyceae</taxon>
        <taxon>Trebouxiales</taxon>
        <taxon>Trebouxiaceae</taxon>
        <taxon>Symbiochloris</taxon>
    </lineage>
</organism>
<feature type="compositionally biased region" description="Basic and acidic residues" evidence="1">
    <location>
        <begin position="293"/>
        <end position="309"/>
    </location>
</feature>
<feature type="compositionally biased region" description="Polar residues" evidence="1">
    <location>
        <begin position="150"/>
        <end position="167"/>
    </location>
</feature>
<gene>
    <name evidence="2" type="ORF">WJX73_007731</name>
</gene>
<dbReference type="Proteomes" id="UP001465755">
    <property type="component" value="Unassembled WGS sequence"/>
</dbReference>
<comment type="caution">
    <text evidence="2">The sequence shown here is derived from an EMBL/GenBank/DDBJ whole genome shotgun (WGS) entry which is preliminary data.</text>
</comment>
<dbReference type="EMBL" id="JALJOQ010000056">
    <property type="protein sequence ID" value="KAK9803785.1"/>
    <property type="molecule type" value="Genomic_DNA"/>
</dbReference>
<reference evidence="2 3" key="1">
    <citation type="journal article" date="2024" name="Nat. Commun.">
        <title>Phylogenomics reveals the evolutionary origins of lichenization in chlorophyte algae.</title>
        <authorList>
            <person name="Puginier C."/>
            <person name="Libourel C."/>
            <person name="Otte J."/>
            <person name="Skaloud P."/>
            <person name="Haon M."/>
            <person name="Grisel S."/>
            <person name="Petersen M."/>
            <person name="Berrin J.G."/>
            <person name="Delaux P.M."/>
            <person name="Dal Grande F."/>
            <person name="Keller J."/>
        </authorList>
    </citation>
    <scope>NUCLEOTIDE SEQUENCE [LARGE SCALE GENOMIC DNA]</scope>
    <source>
        <strain evidence="2 3">SAG 2036</strain>
    </source>
</reference>
<keyword evidence="3" id="KW-1185">Reference proteome</keyword>
<proteinExistence type="predicted"/>
<evidence type="ECO:0008006" key="4">
    <source>
        <dbReference type="Google" id="ProtNLM"/>
    </source>
</evidence>
<evidence type="ECO:0000256" key="1">
    <source>
        <dbReference type="SAM" id="MobiDB-lite"/>
    </source>
</evidence>
<accession>A0AAW1P0J7</accession>
<protein>
    <recommendedName>
        <fullName evidence="4">PH domain-containing protein</fullName>
    </recommendedName>
</protein>
<feature type="compositionally biased region" description="Low complexity" evidence="1">
    <location>
        <begin position="114"/>
        <end position="130"/>
    </location>
</feature>
<sequence length="420" mass="45963">MALSDEKRLLLQDQIQNLLKAGQNDRDDWIKALARAASNLDGRLELEALMSSLPNVASTVEQLQQLQLQPAPAGFRPLEEQYLCSRVLAARGISTEPEPHAHFTIRSPLMTTPAGLAPPRAAAAADSSSSMFMPRPAKKRAPPPNKTIKPLNTKQPRTGDARSSTGTKLLDISDVAKMRQPEAKSAAAASRPQSAEHVSAAPPPSQNSRHVPPQKLSAASASGRKDHKADAASDRGRRDEMLQPDSRAQTTQQAVHQQAVQQEDSVESGELEAGEIEEGEEASHHANGFDAHPYNHEAYREVQDPHLDQRSGSGHYADPSHNPHPPYHDRPPSRGYPPDDHSYAGPYSNDHHSHPGDHRHHHSPYAHPGEYSQHAHSPSLNPGDHERPADHRHGDRGYRDAQHVKQRAGPPPGWRDLDAA</sequence>
<feature type="compositionally biased region" description="Acidic residues" evidence="1">
    <location>
        <begin position="264"/>
        <end position="280"/>
    </location>
</feature>
<feature type="compositionally biased region" description="Basic and acidic residues" evidence="1">
    <location>
        <begin position="223"/>
        <end position="241"/>
    </location>
</feature>
<name>A0AAW1P0J7_9CHLO</name>
<feature type="compositionally biased region" description="Basic and acidic residues" evidence="1">
    <location>
        <begin position="326"/>
        <end position="342"/>
    </location>
</feature>
<evidence type="ECO:0000313" key="3">
    <source>
        <dbReference type="Proteomes" id="UP001465755"/>
    </source>
</evidence>
<feature type="compositionally biased region" description="Low complexity" evidence="1">
    <location>
        <begin position="248"/>
        <end position="262"/>
    </location>
</feature>